<dbReference type="AlphaFoldDB" id="A0A1B4FBF9"/>
<gene>
    <name evidence="1" type="ORF">WS70_03325</name>
</gene>
<evidence type="ECO:0000313" key="2">
    <source>
        <dbReference type="Proteomes" id="UP000062519"/>
    </source>
</evidence>
<name>A0A1B4FBF9_9BURK</name>
<protein>
    <submittedName>
        <fullName evidence="1">Uncharacterized protein</fullName>
    </submittedName>
</protein>
<dbReference type="KEGG" id="buu:WS70_03325"/>
<organism evidence="1 2">
    <name type="scientific">Burkholderia mayonis</name>
    <dbReference type="NCBI Taxonomy" id="1385591"/>
    <lineage>
        <taxon>Bacteria</taxon>
        <taxon>Pseudomonadati</taxon>
        <taxon>Pseudomonadota</taxon>
        <taxon>Betaproteobacteria</taxon>
        <taxon>Burkholderiales</taxon>
        <taxon>Burkholderiaceae</taxon>
        <taxon>Burkholderia</taxon>
        <taxon>pseudomallei group</taxon>
    </lineage>
</organism>
<proteinExistence type="predicted"/>
<sequence>MQLSAATRERMLARAGATAAARTVTRYAAAAAATAIAAAARLPASRAAAVAEAAVAKTAAAIAEAASAHVQPCAIVIARAEPTTKTARARCRARRYHRGIPNPVPTLGAPR</sequence>
<reference evidence="1 2" key="1">
    <citation type="submission" date="2015-12" db="EMBL/GenBank/DDBJ databases">
        <title>Diversity of Burkholderia near neighbor genomes.</title>
        <authorList>
            <person name="Sahl J."/>
            <person name="Wagner D."/>
            <person name="Keim P."/>
        </authorList>
    </citation>
    <scope>NUCLEOTIDE SEQUENCE [LARGE SCALE GENOMIC DNA]</scope>
    <source>
        <strain evidence="1 2">BDU6</strain>
    </source>
</reference>
<evidence type="ECO:0000313" key="1">
    <source>
        <dbReference type="EMBL" id="AOJ00977.1"/>
    </source>
</evidence>
<keyword evidence="2" id="KW-1185">Reference proteome</keyword>
<dbReference type="EMBL" id="CP013386">
    <property type="protein sequence ID" value="AOJ00977.1"/>
    <property type="molecule type" value="Genomic_DNA"/>
</dbReference>
<accession>A0A1B4FBF9</accession>
<dbReference type="Proteomes" id="UP000062519">
    <property type="component" value="Chromosome 1"/>
</dbReference>